<accession>A0ABU8WFJ0</accession>
<protein>
    <submittedName>
        <fullName evidence="3">Efflux transporter outer membrane subunit</fullName>
    </submittedName>
</protein>
<keyword evidence="2" id="KW-1134">Transmembrane beta strand</keyword>
<dbReference type="RefSeq" id="WP_340341407.1">
    <property type="nucleotide sequence ID" value="NZ_JBBKZT010000002.1"/>
</dbReference>
<evidence type="ECO:0000256" key="2">
    <source>
        <dbReference type="RuleBase" id="RU362097"/>
    </source>
</evidence>
<dbReference type="NCBIfam" id="TIGR01845">
    <property type="entry name" value="outer_NodT"/>
    <property type="match status" value="1"/>
</dbReference>
<dbReference type="Pfam" id="PF02321">
    <property type="entry name" value="OEP"/>
    <property type="match status" value="2"/>
</dbReference>
<reference evidence="3 4" key="1">
    <citation type="submission" date="2024-03" db="EMBL/GenBank/DDBJ databases">
        <title>Novel species of the genus Variovorax.</title>
        <authorList>
            <person name="Liu Q."/>
            <person name="Xin Y.-H."/>
        </authorList>
    </citation>
    <scope>NUCLEOTIDE SEQUENCE [LARGE SCALE GENOMIC DNA]</scope>
    <source>
        <strain evidence="3 4">KACC 18900</strain>
    </source>
</reference>
<dbReference type="PANTHER" id="PTHR30203">
    <property type="entry name" value="OUTER MEMBRANE CATION EFFLUX PROTEIN"/>
    <property type="match status" value="1"/>
</dbReference>
<dbReference type="Gene3D" id="2.20.200.10">
    <property type="entry name" value="Outer membrane efflux proteins (OEP)"/>
    <property type="match status" value="1"/>
</dbReference>
<name>A0ABU8WFJ0_9BURK</name>
<dbReference type="PROSITE" id="PS51257">
    <property type="entry name" value="PROKAR_LIPOPROTEIN"/>
    <property type="match status" value="1"/>
</dbReference>
<keyword evidence="2" id="KW-0564">Palmitate</keyword>
<comment type="caution">
    <text evidence="3">The sequence shown here is derived from an EMBL/GenBank/DDBJ whole genome shotgun (WGS) entry which is preliminary data.</text>
</comment>
<keyword evidence="2" id="KW-0449">Lipoprotein</keyword>
<dbReference type="EMBL" id="JBBKZT010000002">
    <property type="protein sequence ID" value="MEJ8846270.1"/>
    <property type="molecule type" value="Genomic_DNA"/>
</dbReference>
<evidence type="ECO:0000256" key="1">
    <source>
        <dbReference type="ARBA" id="ARBA00007613"/>
    </source>
</evidence>
<dbReference type="InterPro" id="IPR003423">
    <property type="entry name" value="OMP_efflux"/>
</dbReference>
<keyword evidence="2" id="KW-0472">Membrane</keyword>
<dbReference type="Proteomes" id="UP001385892">
    <property type="component" value="Unassembled WGS sequence"/>
</dbReference>
<proteinExistence type="inferred from homology"/>
<sequence>MRTIDHPGRPRAVRGAMGLALVALLSGCMLGPDYKRPELSVPTKFRDNALLAGASATAADTAWWQRFGDPQLDALVTEALANNQDIVAAAARVDQFYGALGTTRSALFPQFGAQVTDTRTRASELTITPAPGTNPFNSAQANLLASWEIDLFGRTRRLTEAAVAELQASEAARRGTILSVVSAVINGYVTLRELDQQVDVTRNTVQLRKDTLTLFEKRFRGGVVSELELNQARSEYAAGLRALPQLEQARAQQENALSNLVGRNPGPIARGKTIGELVLPLVPAGLPSDLLERRPDVLQAEQSLVAANARIGAAKAAYFPSISLTGAFGGASRSLSDVSKGAARLWTYGVDVNLPIFTAGAIAGQVQSAEAAQRASLAQYRKAVQAAFGETENALVGVTESVKSRDASKMQADALSNYARLARKRYEGGYSSYLEVMDADRSLFNAQLQYVDAQAAVLFQATALYKSMGGGWVNLANKEAAQPAFQVSEKAAPTAAR</sequence>
<organism evidence="3 4">
    <name type="scientific">Variovorax rhizosphaerae</name>
    <dbReference type="NCBI Taxonomy" id="1836200"/>
    <lineage>
        <taxon>Bacteria</taxon>
        <taxon>Pseudomonadati</taxon>
        <taxon>Pseudomonadota</taxon>
        <taxon>Betaproteobacteria</taxon>
        <taxon>Burkholderiales</taxon>
        <taxon>Comamonadaceae</taxon>
        <taxon>Variovorax</taxon>
    </lineage>
</organism>
<dbReference type="Gene3D" id="1.20.1600.10">
    <property type="entry name" value="Outer membrane efflux proteins (OEP)"/>
    <property type="match status" value="1"/>
</dbReference>
<keyword evidence="4" id="KW-1185">Reference proteome</keyword>
<dbReference type="InterPro" id="IPR010131">
    <property type="entry name" value="MdtP/NodT-like"/>
</dbReference>
<evidence type="ECO:0000313" key="4">
    <source>
        <dbReference type="Proteomes" id="UP001385892"/>
    </source>
</evidence>
<comment type="similarity">
    <text evidence="1 2">Belongs to the outer membrane factor (OMF) (TC 1.B.17) family.</text>
</comment>
<dbReference type="SUPFAM" id="SSF56954">
    <property type="entry name" value="Outer membrane efflux proteins (OEP)"/>
    <property type="match status" value="1"/>
</dbReference>
<evidence type="ECO:0000313" key="3">
    <source>
        <dbReference type="EMBL" id="MEJ8846270.1"/>
    </source>
</evidence>
<keyword evidence="2" id="KW-0812">Transmembrane</keyword>
<gene>
    <name evidence="3" type="ORF">WKW82_06405</name>
</gene>
<comment type="subcellular location">
    <subcellularLocation>
        <location evidence="2">Cell membrane</location>
        <topology evidence="2">Lipid-anchor</topology>
    </subcellularLocation>
</comment>